<evidence type="ECO:0000313" key="9">
    <source>
        <dbReference type="Proteomes" id="UP000198706"/>
    </source>
</evidence>
<dbReference type="GO" id="GO:0016614">
    <property type="term" value="F:oxidoreductase activity, acting on CH-OH group of donors"/>
    <property type="evidence" value="ECO:0007669"/>
    <property type="project" value="InterPro"/>
</dbReference>
<dbReference type="SUPFAM" id="SSF51905">
    <property type="entry name" value="FAD/NAD(P)-binding domain"/>
    <property type="match status" value="1"/>
</dbReference>
<dbReference type="SUPFAM" id="SSF54373">
    <property type="entry name" value="FAD-linked reductases, C-terminal domain"/>
    <property type="match status" value="1"/>
</dbReference>
<keyword evidence="5" id="KW-0560">Oxidoreductase</keyword>
<comment type="cofactor">
    <cofactor evidence="1">
        <name>FAD</name>
        <dbReference type="ChEBI" id="CHEBI:57692"/>
    </cofactor>
</comment>
<keyword evidence="4" id="KW-0274">FAD</keyword>
<evidence type="ECO:0000313" key="8">
    <source>
        <dbReference type="EMBL" id="SDJ39137.1"/>
    </source>
</evidence>
<dbReference type="RefSeq" id="WP_084333222.1">
    <property type="nucleotide sequence ID" value="NZ_FNFD01000001.1"/>
</dbReference>
<reference evidence="8 9" key="1">
    <citation type="submission" date="2016-10" db="EMBL/GenBank/DDBJ databases">
        <authorList>
            <person name="de Groot N.N."/>
        </authorList>
    </citation>
    <scope>NUCLEOTIDE SEQUENCE [LARGE SCALE GENOMIC DNA]</scope>
    <source>
        <strain evidence="8 9">JCM 21544</strain>
    </source>
</reference>
<dbReference type="Proteomes" id="UP000198706">
    <property type="component" value="Unassembled WGS sequence"/>
</dbReference>
<comment type="similarity">
    <text evidence="2">Belongs to the GMC oxidoreductase family.</text>
</comment>
<gene>
    <name evidence="8" type="ORF">SAMN05216186_101326</name>
</gene>
<feature type="domain" description="Glucose-methanol-choline oxidoreductase N-terminal" evidence="6">
    <location>
        <begin position="230"/>
        <end position="309"/>
    </location>
</feature>
<evidence type="ECO:0000256" key="3">
    <source>
        <dbReference type="ARBA" id="ARBA00022630"/>
    </source>
</evidence>
<dbReference type="Gene3D" id="3.50.50.60">
    <property type="entry name" value="FAD/NAD(P)-binding domain"/>
    <property type="match status" value="2"/>
</dbReference>
<evidence type="ECO:0000256" key="5">
    <source>
        <dbReference type="ARBA" id="ARBA00023002"/>
    </source>
</evidence>
<dbReference type="PANTHER" id="PTHR42784">
    <property type="entry name" value="PYRANOSE 2-OXIDASE"/>
    <property type="match status" value="1"/>
</dbReference>
<keyword evidence="3" id="KW-0285">Flavoprotein</keyword>
<organism evidence="8 9">
    <name type="scientific">Pseudomonas indica</name>
    <dbReference type="NCBI Taxonomy" id="137658"/>
    <lineage>
        <taxon>Bacteria</taxon>
        <taxon>Pseudomonadati</taxon>
        <taxon>Pseudomonadota</taxon>
        <taxon>Gammaproteobacteria</taxon>
        <taxon>Pseudomonadales</taxon>
        <taxon>Pseudomonadaceae</taxon>
        <taxon>Pseudomonas</taxon>
    </lineage>
</organism>
<dbReference type="EMBL" id="FNFD01000001">
    <property type="protein sequence ID" value="SDJ39137.1"/>
    <property type="molecule type" value="Genomic_DNA"/>
</dbReference>
<accession>A0A1G8TCN8</accession>
<dbReference type="InterPro" id="IPR051473">
    <property type="entry name" value="P2Ox-like"/>
</dbReference>
<keyword evidence="9" id="KW-1185">Reference proteome</keyword>
<dbReference type="PANTHER" id="PTHR42784:SF1">
    <property type="entry name" value="PYRANOSE 2-OXIDASE"/>
    <property type="match status" value="1"/>
</dbReference>
<protein>
    <submittedName>
        <fullName evidence="8">Choline dehydrogenase</fullName>
    </submittedName>
</protein>
<dbReference type="InterPro" id="IPR036188">
    <property type="entry name" value="FAD/NAD-bd_sf"/>
</dbReference>
<dbReference type="GO" id="GO:0050660">
    <property type="term" value="F:flavin adenine dinucleotide binding"/>
    <property type="evidence" value="ECO:0007669"/>
    <property type="project" value="InterPro"/>
</dbReference>
<dbReference type="InterPro" id="IPR007867">
    <property type="entry name" value="GMC_OxRtase_C"/>
</dbReference>
<evidence type="ECO:0000259" key="6">
    <source>
        <dbReference type="Pfam" id="PF00732"/>
    </source>
</evidence>
<dbReference type="Pfam" id="PF00732">
    <property type="entry name" value="GMC_oxred_N"/>
    <property type="match status" value="1"/>
</dbReference>
<dbReference type="Pfam" id="PF05199">
    <property type="entry name" value="GMC_oxred_C"/>
    <property type="match status" value="1"/>
</dbReference>
<evidence type="ECO:0000259" key="7">
    <source>
        <dbReference type="Pfam" id="PF05199"/>
    </source>
</evidence>
<name>A0A1G8TCN8_9PSED</name>
<evidence type="ECO:0000256" key="2">
    <source>
        <dbReference type="ARBA" id="ARBA00010790"/>
    </source>
</evidence>
<dbReference type="Pfam" id="PF13450">
    <property type="entry name" value="NAD_binding_8"/>
    <property type="match status" value="1"/>
</dbReference>
<dbReference type="STRING" id="137658.SAMN05216186_101326"/>
<dbReference type="InterPro" id="IPR000172">
    <property type="entry name" value="GMC_OxRdtase_N"/>
</dbReference>
<evidence type="ECO:0000256" key="1">
    <source>
        <dbReference type="ARBA" id="ARBA00001974"/>
    </source>
</evidence>
<dbReference type="AlphaFoldDB" id="A0A1G8TCN8"/>
<feature type="domain" description="Glucose-methanol-choline oxidoreductase C-terminal" evidence="7">
    <location>
        <begin position="409"/>
        <end position="516"/>
    </location>
</feature>
<evidence type="ECO:0000256" key="4">
    <source>
        <dbReference type="ARBA" id="ARBA00022827"/>
    </source>
</evidence>
<proteinExistence type="inferred from homology"/>
<sequence>MADSDYADYVVIGAGLAGGMIAHRLAESGKDVLLLEAGPRLSRWEILERFRNQPDKSDFQAPYPATEHAPHPMIHVNNDYLIQKGDHPYNVQYLRLVGGTTWHWAAATWRFLPSDFKLKSLYGVGLDWPIGYEDLEPWYAQAEAEMGVWGPNDEDLGSPRSDPYPMEPLPLSYNDRRIKEVLNAHGFRVVTEPVARNSRPYDERPTCCGNNNCMPLCPIGAMYNGIMHVEKAEKAGARLIANAVVHGLERDDRQRIRAALYKDPAGAEHRVEGKVFVLAANGVETAKLMLMAGVGNRSGLVGRNLMDHPGTGVSFFADEPLWAGRGPQEMTSLVDFRDGPFRSEFAAKKIHPSNLSRLDEVTLGELRNGPLRFGKALEDRIRDRTARFVRLDSFHEILPRPENRIVPSATEKDALGIPKPEFTYALDDYVRRSAAHTREVYATAAQALGGSEVRFHDDYANNNHIAGTTLMGDDPATSVVDAGCRSHDHPNLFIAGGSVMPTVGTVNISLTIAALALRLAESLKGEV</sequence>